<evidence type="ECO:0000256" key="1">
    <source>
        <dbReference type="SAM" id="Phobius"/>
    </source>
</evidence>
<sequence>MKSLAQRCEMFIWDCASMVIKFLVFFWEAILVMTGHINSIQPSTFHMHEKELMFLTLIFSGPSHPGQQIDVFQKPLVK</sequence>
<reference evidence="2 3" key="1">
    <citation type="submission" date="2024-01" db="EMBL/GenBank/DDBJ databases">
        <title>Genome assemblies of Stephania.</title>
        <authorList>
            <person name="Yang L."/>
        </authorList>
    </citation>
    <scope>NUCLEOTIDE SEQUENCE [LARGE SCALE GENOMIC DNA]</scope>
    <source>
        <strain evidence="2">YNDBR</strain>
        <tissue evidence="2">Leaf</tissue>
    </source>
</reference>
<keyword evidence="1" id="KW-1133">Transmembrane helix</keyword>
<protein>
    <submittedName>
        <fullName evidence="2">Uncharacterized protein</fullName>
    </submittedName>
</protein>
<accession>A0AAP0IF35</accession>
<dbReference type="AlphaFoldDB" id="A0AAP0IF35"/>
<dbReference type="EMBL" id="JBBNAF010000009">
    <property type="protein sequence ID" value="KAK9114253.1"/>
    <property type="molecule type" value="Genomic_DNA"/>
</dbReference>
<comment type="caution">
    <text evidence="2">The sequence shown here is derived from an EMBL/GenBank/DDBJ whole genome shotgun (WGS) entry which is preliminary data.</text>
</comment>
<keyword evidence="1" id="KW-0472">Membrane</keyword>
<name>A0AAP0IF35_9MAGN</name>
<organism evidence="2 3">
    <name type="scientific">Stephania yunnanensis</name>
    <dbReference type="NCBI Taxonomy" id="152371"/>
    <lineage>
        <taxon>Eukaryota</taxon>
        <taxon>Viridiplantae</taxon>
        <taxon>Streptophyta</taxon>
        <taxon>Embryophyta</taxon>
        <taxon>Tracheophyta</taxon>
        <taxon>Spermatophyta</taxon>
        <taxon>Magnoliopsida</taxon>
        <taxon>Ranunculales</taxon>
        <taxon>Menispermaceae</taxon>
        <taxon>Menispermoideae</taxon>
        <taxon>Cissampelideae</taxon>
        <taxon>Stephania</taxon>
    </lineage>
</organism>
<proteinExistence type="predicted"/>
<evidence type="ECO:0000313" key="3">
    <source>
        <dbReference type="Proteomes" id="UP001420932"/>
    </source>
</evidence>
<evidence type="ECO:0000313" key="2">
    <source>
        <dbReference type="EMBL" id="KAK9114253.1"/>
    </source>
</evidence>
<feature type="transmembrane region" description="Helical" evidence="1">
    <location>
        <begin position="12"/>
        <end position="33"/>
    </location>
</feature>
<gene>
    <name evidence="2" type="ORF">Syun_021050</name>
</gene>
<keyword evidence="1" id="KW-0812">Transmembrane</keyword>
<dbReference type="Proteomes" id="UP001420932">
    <property type="component" value="Unassembled WGS sequence"/>
</dbReference>
<keyword evidence="3" id="KW-1185">Reference proteome</keyword>